<name>A0A2S1LMR6_9FLAO</name>
<dbReference type="GO" id="GO:0004803">
    <property type="term" value="F:transposase activity"/>
    <property type="evidence" value="ECO:0007669"/>
    <property type="project" value="InterPro"/>
</dbReference>
<proteinExistence type="predicted"/>
<gene>
    <name evidence="1" type="ORF">FK004_06560</name>
</gene>
<sequence length="175" mass="20427">MERKIKYSYEFKLRCIEEVLKENLSAESVAKKYGFDKSNLTRWLGFYNKYGTAGLQSRRNQIYTSTFKLKVLRTIKRKSISLNEACLSFNIPNASVIVSWQKRFEKLGNTGLVDKPKGRPNMAYKRAKKKSNKPLTREEELLLENESLRAQVDYLKKLQALIQAEEAVQNRKQKP</sequence>
<dbReference type="Pfam" id="PF01527">
    <property type="entry name" value="HTH_Tnp_1"/>
    <property type="match status" value="1"/>
</dbReference>
<dbReference type="GO" id="GO:0006313">
    <property type="term" value="P:DNA transposition"/>
    <property type="evidence" value="ECO:0007669"/>
    <property type="project" value="InterPro"/>
</dbReference>
<organism evidence="1 2">
    <name type="scientific">Flavobacterium kingsejongi</name>
    <dbReference type="NCBI Taxonomy" id="1678728"/>
    <lineage>
        <taxon>Bacteria</taxon>
        <taxon>Pseudomonadati</taxon>
        <taxon>Bacteroidota</taxon>
        <taxon>Flavobacteriia</taxon>
        <taxon>Flavobacteriales</taxon>
        <taxon>Flavobacteriaceae</taxon>
        <taxon>Flavobacterium</taxon>
    </lineage>
</organism>
<accession>A0A2S1LMR6</accession>
<dbReference type="Gene3D" id="1.10.10.10">
    <property type="entry name" value="Winged helix-like DNA-binding domain superfamily/Winged helix DNA-binding domain"/>
    <property type="match status" value="2"/>
</dbReference>
<dbReference type="RefSeq" id="WP_108736540.1">
    <property type="nucleotide sequence ID" value="NZ_CP020919.1"/>
</dbReference>
<dbReference type="Proteomes" id="UP000244677">
    <property type="component" value="Chromosome"/>
</dbReference>
<dbReference type="InterPro" id="IPR002514">
    <property type="entry name" value="Transposase_8"/>
</dbReference>
<evidence type="ECO:0000313" key="2">
    <source>
        <dbReference type="Proteomes" id="UP000244677"/>
    </source>
</evidence>
<dbReference type="InterPro" id="IPR036388">
    <property type="entry name" value="WH-like_DNA-bd_sf"/>
</dbReference>
<dbReference type="EMBL" id="CP020919">
    <property type="protein sequence ID" value="AWG24916.1"/>
    <property type="molecule type" value="Genomic_DNA"/>
</dbReference>
<dbReference type="KEGG" id="fki:FK004_06560"/>
<evidence type="ECO:0008006" key="3">
    <source>
        <dbReference type="Google" id="ProtNLM"/>
    </source>
</evidence>
<keyword evidence="2" id="KW-1185">Reference proteome</keyword>
<dbReference type="PANTHER" id="PTHR33795">
    <property type="entry name" value="INSERTION ELEMENT IS150 PROTEIN INSJ"/>
    <property type="match status" value="1"/>
</dbReference>
<dbReference type="OrthoDB" id="706721at2"/>
<evidence type="ECO:0000313" key="1">
    <source>
        <dbReference type="EMBL" id="AWG24916.1"/>
    </source>
</evidence>
<dbReference type="InterPro" id="IPR010921">
    <property type="entry name" value="Trp_repressor/repl_initiator"/>
</dbReference>
<protein>
    <recommendedName>
        <fullName evidence="3">Transposase</fullName>
    </recommendedName>
</protein>
<dbReference type="AlphaFoldDB" id="A0A2S1LMR6"/>
<reference evidence="1 2" key="1">
    <citation type="submission" date="2017-04" db="EMBL/GenBank/DDBJ databases">
        <title>Complete genome sequence of Flavobacterium kingsejong AJ004.</title>
        <authorList>
            <person name="Lee P.C."/>
        </authorList>
    </citation>
    <scope>NUCLEOTIDE SEQUENCE [LARGE SCALE GENOMIC DNA]</scope>
    <source>
        <strain evidence="1 2">AJ004</strain>
    </source>
</reference>
<dbReference type="PANTHER" id="PTHR33795:SF1">
    <property type="entry name" value="INSERTION ELEMENT IS150 PROTEIN INSJ"/>
    <property type="match status" value="1"/>
</dbReference>
<dbReference type="SUPFAM" id="SSF48295">
    <property type="entry name" value="TrpR-like"/>
    <property type="match status" value="2"/>
</dbReference>
<dbReference type="InterPro" id="IPR052057">
    <property type="entry name" value="IS150/IS1296_orfA-like"/>
</dbReference>
<dbReference type="GO" id="GO:0043565">
    <property type="term" value="F:sequence-specific DNA binding"/>
    <property type="evidence" value="ECO:0007669"/>
    <property type="project" value="InterPro"/>
</dbReference>